<feature type="region of interest" description="Disordered" evidence="7">
    <location>
        <begin position="392"/>
        <end position="418"/>
    </location>
</feature>
<dbReference type="Proteomes" id="UP000013776">
    <property type="component" value="Unassembled WGS sequence"/>
</dbReference>
<evidence type="ECO:0000256" key="7">
    <source>
        <dbReference type="SAM" id="MobiDB-lite"/>
    </source>
</evidence>
<evidence type="ECO:0000256" key="4">
    <source>
        <dbReference type="ARBA" id="ARBA00023186"/>
    </source>
</evidence>
<evidence type="ECO:0000256" key="2">
    <source>
        <dbReference type="ARBA" id="ARBA00022705"/>
    </source>
</evidence>
<evidence type="ECO:0000256" key="5">
    <source>
        <dbReference type="ARBA" id="ARBA00023204"/>
    </source>
</evidence>
<protein>
    <recommendedName>
        <fullName evidence="13">Chromatin assembly factor 1 subunit A</fullName>
    </recommendedName>
</protein>
<keyword evidence="4" id="KW-0143">Chaperone</keyword>
<comment type="subcellular location">
    <subcellularLocation>
        <location evidence="1">Nucleus</location>
    </subcellularLocation>
</comment>
<dbReference type="Pfam" id="PF12253">
    <property type="entry name" value="CAF1A_dimeriz"/>
    <property type="match status" value="1"/>
</dbReference>
<feature type="domain" description="Chromatin assembly factor 1 subunit Cac1-like C-terminal" evidence="10">
    <location>
        <begin position="424"/>
        <end position="479"/>
    </location>
</feature>
<dbReference type="InterPro" id="IPR021644">
    <property type="entry name" value="CAF-1_p150_acidic"/>
</dbReference>
<evidence type="ECO:0008006" key="13">
    <source>
        <dbReference type="Google" id="ProtNLM"/>
    </source>
</evidence>
<dbReference type="eggNOG" id="KOG4363">
    <property type="taxonomic scope" value="Eukaryota"/>
</dbReference>
<name>R4XGY1_TAPDE</name>
<keyword evidence="6" id="KW-0539">Nucleus</keyword>
<feature type="compositionally biased region" description="Basic and acidic residues" evidence="7">
    <location>
        <begin position="32"/>
        <end position="111"/>
    </location>
</feature>
<organism evidence="11 12">
    <name type="scientific">Taphrina deformans (strain PYCC 5710 / ATCC 11124 / CBS 356.35 / IMI 108563 / JCM 9778 / NBRC 8474)</name>
    <name type="common">Peach leaf curl fungus</name>
    <name type="synonym">Lalaria deformans</name>
    <dbReference type="NCBI Taxonomy" id="1097556"/>
    <lineage>
        <taxon>Eukaryota</taxon>
        <taxon>Fungi</taxon>
        <taxon>Dikarya</taxon>
        <taxon>Ascomycota</taxon>
        <taxon>Taphrinomycotina</taxon>
        <taxon>Taphrinomycetes</taxon>
        <taxon>Taphrinales</taxon>
        <taxon>Taphrinaceae</taxon>
        <taxon>Taphrina</taxon>
    </lineage>
</organism>
<feature type="region of interest" description="Disordered" evidence="7">
    <location>
        <begin position="1"/>
        <end position="111"/>
    </location>
</feature>
<dbReference type="PANTHER" id="PTHR15272">
    <property type="entry name" value="CHROMATIN ASSEMBLY FACTOR 1 SUBUNIT A CAF-1 SUBUNIT A"/>
    <property type="match status" value="1"/>
</dbReference>
<dbReference type="AlphaFoldDB" id="R4XGY1"/>
<evidence type="ECO:0000256" key="3">
    <source>
        <dbReference type="ARBA" id="ARBA00022763"/>
    </source>
</evidence>
<dbReference type="GO" id="GO:0005634">
    <property type="term" value="C:nucleus"/>
    <property type="evidence" value="ECO:0007669"/>
    <property type="project" value="UniProtKB-SubCell"/>
</dbReference>
<gene>
    <name evidence="11" type="ORF">TAPDE_002645</name>
</gene>
<feature type="region of interest" description="Disordered" evidence="7">
    <location>
        <begin position="285"/>
        <end position="328"/>
    </location>
</feature>
<dbReference type="InterPro" id="IPR022043">
    <property type="entry name" value="CAF1A_DD"/>
</dbReference>
<feature type="domain" description="Chromatin assembly factor 1 p150 subunit acidic region" evidence="8">
    <location>
        <begin position="36"/>
        <end position="153"/>
    </location>
</feature>
<feature type="compositionally biased region" description="Acidic residues" evidence="7">
    <location>
        <begin position="285"/>
        <end position="297"/>
    </location>
</feature>
<evidence type="ECO:0000313" key="12">
    <source>
        <dbReference type="Proteomes" id="UP000013776"/>
    </source>
</evidence>
<keyword evidence="3" id="KW-0227">DNA damage</keyword>
<evidence type="ECO:0000259" key="8">
    <source>
        <dbReference type="Pfam" id="PF11600"/>
    </source>
</evidence>
<sequence length="484" mass="55005">MSSDVQTAPPVPNSPTGKRPAVKSISPVAKRPKIDPEQRAREKAAKEEERNKREAAKEKERAAKEEERLAREQEREAKRMEREEKRRIKEEAKATERQLKDEAKAQELAAAEKKERNQLKVNNFFKKAEAKPLPVLAKEESSIFKPFYLKENTRLGTKPSRQTQETHDFAQCISCGNDQTRTIYDTLNLACHRKRLRRECHVRTPKLTMRERLREVSSKPLDERLGDVKYRLLQFHTDVRPAYYGTMTAIPSTRGLAAGRRPDAKTKELNYDYDSEADWVEGDDEDIGEELGDDDDVSVASRDTYGDDDDDFLDDEDGRKPMEERRKQSGSLLPSILGIFNSVDCEPVAHMQLQKLIDTEFAIDPFENYWDPAPAESATAILASSTKCLNSSVKKRTKEGPKGPVSVRKSSTNANTSGFPESLLPEFKKAITGSSLTKILLVEKLRVEFRAHKVNKKTIEDKLGEVAQRMGKGQHDVWALRDCC</sequence>
<evidence type="ECO:0000313" key="11">
    <source>
        <dbReference type="EMBL" id="CCG82611.1"/>
    </source>
</evidence>
<accession>R4XGY1</accession>
<dbReference type="Pfam" id="PF21796">
    <property type="entry name" value="Cac1_C"/>
    <property type="match status" value="1"/>
</dbReference>
<comment type="caution">
    <text evidence="11">The sequence shown here is derived from an EMBL/GenBank/DDBJ whole genome shotgun (WGS) entry which is preliminary data.</text>
</comment>
<evidence type="ECO:0000256" key="6">
    <source>
        <dbReference type="ARBA" id="ARBA00023242"/>
    </source>
</evidence>
<dbReference type="GO" id="GO:0006281">
    <property type="term" value="P:DNA repair"/>
    <property type="evidence" value="ECO:0007669"/>
    <property type="project" value="UniProtKB-KW"/>
</dbReference>
<evidence type="ECO:0000259" key="10">
    <source>
        <dbReference type="Pfam" id="PF21796"/>
    </source>
</evidence>
<dbReference type="Pfam" id="PF11600">
    <property type="entry name" value="CAF1A_acidic"/>
    <property type="match status" value="1"/>
</dbReference>
<dbReference type="PANTHER" id="PTHR15272:SF0">
    <property type="entry name" value="CHROMATIN ASSEMBLY FACTOR 1 SUBUNIT A"/>
    <property type="match status" value="1"/>
</dbReference>
<dbReference type="GO" id="GO:0006334">
    <property type="term" value="P:nucleosome assembly"/>
    <property type="evidence" value="ECO:0007669"/>
    <property type="project" value="TreeGrafter"/>
</dbReference>
<dbReference type="InterPro" id="IPR048800">
    <property type="entry name" value="Cac1-like_C"/>
</dbReference>
<feature type="compositionally biased region" description="Polar residues" evidence="7">
    <location>
        <begin position="408"/>
        <end position="418"/>
    </location>
</feature>
<keyword evidence="5" id="KW-0234">DNA repair</keyword>
<evidence type="ECO:0000256" key="1">
    <source>
        <dbReference type="ARBA" id="ARBA00004123"/>
    </source>
</evidence>
<feature type="compositionally biased region" description="Acidic residues" evidence="7">
    <location>
        <begin position="306"/>
        <end position="316"/>
    </location>
</feature>
<dbReference type="GO" id="GO:0033186">
    <property type="term" value="C:CAF-1 complex"/>
    <property type="evidence" value="ECO:0007669"/>
    <property type="project" value="TreeGrafter"/>
</dbReference>
<evidence type="ECO:0000259" key="9">
    <source>
        <dbReference type="Pfam" id="PF12253"/>
    </source>
</evidence>
<dbReference type="OrthoDB" id="79480at2759"/>
<keyword evidence="12" id="KW-1185">Reference proteome</keyword>
<feature type="compositionally biased region" description="Basic and acidic residues" evidence="7">
    <location>
        <begin position="317"/>
        <end position="327"/>
    </location>
</feature>
<dbReference type="VEuPathDB" id="FungiDB:TAPDE_002645"/>
<dbReference type="GO" id="GO:0006260">
    <property type="term" value="P:DNA replication"/>
    <property type="evidence" value="ECO:0007669"/>
    <property type="project" value="UniProtKB-KW"/>
</dbReference>
<dbReference type="EMBL" id="CAHR02000093">
    <property type="protein sequence ID" value="CCG82611.1"/>
    <property type="molecule type" value="Genomic_DNA"/>
</dbReference>
<feature type="domain" description="Chromatin assembly factor 1 subunit A dimerization" evidence="9">
    <location>
        <begin position="231"/>
        <end position="301"/>
    </location>
</feature>
<reference evidence="11 12" key="1">
    <citation type="journal article" date="2013" name="MBio">
        <title>Genome sequencing of the plant pathogen Taphrina deformans, the causal agent of peach leaf curl.</title>
        <authorList>
            <person name="Cisse O.H."/>
            <person name="Almeida J.M.G.C.F."/>
            <person name="Fonseca A."/>
            <person name="Kumar A.A."/>
            <person name="Salojaervi J."/>
            <person name="Overmyer K."/>
            <person name="Hauser P.M."/>
            <person name="Pagni M."/>
        </authorList>
    </citation>
    <scope>NUCLEOTIDE SEQUENCE [LARGE SCALE GENOMIC DNA]</scope>
    <source>
        <strain evidence="12">PYCC 5710 / ATCC 11124 / CBS 356.35 / IMI 108563 / JCM 9778 / NBRC 8474</strain>
    </source>
</reference>
<keyword evidence="2" id="KW-0235">DNA replication</keyword>
<dbReference type="STRING" id="1097556.R4XGY1"/>
<proteinExistence type="predicted"/>